<evidence type="ECO:0000313" key="2">
    <source>
        <dbReference type="EMBL" id="CAB9517312.1"/>
    </source>
</evidence>
<dbReference type="EMBL" id="CAICTM010000846">
    <property type="protein sequence ID" value="CAB9517312.1"/>
    <property type="molecule type" value="Genomic_DNA"/>
</dbReference>
<dbReference type="AlphaFoldDB" id="A0A9N8E9L2"/>
<evidence type="ECO:0000313" key="3">
    <source>
        <dbReference type="Proteomes" id="UP001153069"/>
    </source>
</evidence>
<keyword evidence="3" id="KW-1185">Reference proteome</keyword>
<accession>A0A9N8E9L2</accession>
<comment type="caution">
    <text evidence="2">The sequence shown here is derived from an EMBL/GenBank/DDBJ whole genome shotgun (WGS) entry which is preliminary data.</text>
</comment>
<reference evidence="2" key="1">
    <citation type="submission" date="2020-06" db="EMBL/GenBank/DDBJ databases">
        <authorList>
            <consortium name="Plant Systems Biology data submission"/>
        </authorList>
    </citation>
    <scope>NUCLEOTIDE SEQUENCE</scope>
    <source>
        <strain evidence="2">D6</strain>
    </source>
</reference>
<protein>
    <submittedName>
        <fullName evidence="2">Uncharacterized protein</fullName>
    </submittedName>
</protein>
<dbReference type="Proteomes" id="UP001153069">
    <property type="component" value="Unassembled WGS sequence"/>
</dbReference>
<name>A0A9N8E9L2_9STRA</name>
<gene>
    <name evidence="2" type="ORF">SEMRO_847_G210370.1</name>
</gene>
<feature type="region of interest" description="Disordered" evidence="1">
    <location>
        <begin position="1"/>
        <end position="40"/>
    </location>
</feature>
<evidence type="ECO:0000256" key="1">
    <source>
        <dbReference type="SAM" id="MobiDB-lite"/>
    </source>
</evidence>
<organism evidence="2 3">
    <name type="scientific">Seminavis robusta</name>
    <dbReference type="NCBI Taxonomy" id="568900"/>
    <lineage>
        <taxon>Eukaryota</taxon>
        <taxon>Sar</taxon>
        <taxon>Stramenopiles</taxon>
        <taxon>Ochrophyta</taxon>
        <taxon>Bacillariophyta</taxon>
        <taxon>Bacillariophyceae</taxon>
        <taxon>Bacillariophycidae</taxon>
        <taxon>Naviculales</taxon>
        <taxon>Naviculaceae</taxon>
        <taxon>Seminavis</taxon>
    </lineage>
</organism>
<sequence>MDASSDARLAEQSARRGAGHGVVNSPNILRSSRSMEHRSLPDAQLRLFPTYEDEDDRLQTLHEQPQNEQTLASPVTEKKPLALQVATQLSGRDIMADLQYTERKQAERNHIIMLNL</sequence>
<proteinExistence type="predicted"/>